<feature type="signal peptide" evidence="2">
    <location>
        <begin position="1"/>
        <end position="25"/>
    </location>
</feature>
<feature type="region of interest" description="Disordered" evidence="1">
    <location>
        <begin position="244"/>
        <end position="282"/>
    </location>
</feature>
<dbReference type="Pfam" id="PF03938">
    <property type="entry name" value="OmpH"/>
    <property type="match status" value="1"/>
</dbReference>
<dbReference type="AlphaFoldDB" id="A0A2A2GP33"/>
<feature type="region of interest" description="Disordered" evidence="1">
    <location>
        <begin position="32"/>
        <end position="80"/>
    </location>
</feature>
<keyword evidence="4" id="KW-1185">Reference proteome</keyword>
<evidence type="ECO:0000313" key="3">
    <source>
        <dbReference type="EMBL" id="PAU98990.1"/>
    </source>
</evidence>
<dbReference type="OrthoDB" id="7868372at2"/>
<evidence type="ECO:0000256" key="1">
    <source>
        <dbReference type="SAM" id="MobiDB-lite"/>
    </source>
</evidence>
<reference evidence="3 4" key="1">
    <citation type="submission" date="2017-09" db="EMBL/GenBank/DDBJ databases">
        <title>Paracoccus alkalisoli sp. nov., isolated from saline alkaline soil.</title>
        <authorList>
            <person name="Dong X."/>
            <person name="Zhang G."/>
        </authorList>
    </citation>
    <scope>NUCLEOTIDE SEQUENCE [LARGE SCALE GENOMIC DNA]</scope>
    <source>
        <strain evidence="3 4">WN007</strain>
    </source>
</reference>
<dbReference type="RefSeq" id="WP_095638710.1">
    <property type="nucleotide sequence ID" value="NZ_NSJZ01000001.1"/>
</dbReference>
<gene>
    <name evidence="3" type="ORF">CK240_02370</name>
</gene>
<dbReference type="SUPFAM" id="SSF111384">
    <property type="entry name" value="OmpH-like"/>
    <property type="match status" value="1"/>
</dbReference>
<dbReference type="SMART" id="SM00935">
    <property type="entry name" value="OmpH"/>
    <property type="match status" value="1"/>
</dbReference>
<dbReference type="GO" id="GO:0051082">
    <property type="term" value="F:unfolded protein binding"/>
    <property type="evidence" value="ECO:0007669"/>
    <property type="project" value="InterPro"/>
</dbReference>
<name>A0A2A2GP33_9RHOB</name>
<comment type="caution">
    <text evidence="3">The sequence shown here is derived from an EMBL/GenBank/DDBJ whole genome shotgun (WGS) entry which is preliminary data.</text>
</comment>
<protein>
    <recommendedName>
        <fullName evidence="5">Outer membrane chaperone Skp</fullName>
    </recommendedName>
</protein>
<keyword evidence="2" id="KW-0732">Signal</keyword>
<feature type="chain" id="PRO_5013399138" description="Outer membrane chaperone Skp" evidence="2">
    <location>
        <begin position="26"/>
        <end position="282"/>
    </location>
</feature>
<accession>A0A2A2GP33</accession>
<evidence type="ECO:0000256" key="2">
    <source>
        <dbReference type="SAM" id="SignalP"/>
    </source>
</evidence>
<dbReference type="InterPro" id="IPR024930">
    <property type="entry name" value="Skp_dom_sf"/>
</dbReference>
<organism evidence="3 4">
    <name type="scientific">Paracoccus salipaludis</name>
    <dbReference type="NCBI Taxonomy" id="2032623"/>
    <lineage>
        <taxon>Bacteria</taxon>
        <taxon>Pseudomonadati</taxon>
        <taxon>Pseudomonadota</taxon>
        <taxon>Alphaproteobacteria</taxon>
        <taxon>Rhodobacterales</taxon>
        <taxon>Paracoccaceae</taxon>
        <taxon>Paracoccus</taxon>
    </lineage>
</organism>
<evidence type="ECO:0008006" key="5">
    <source>
        <dbReference type="Google" id="ProtNLM"/>
    </source>
</evidence>
<dbReference type="Gene3D" id="3.30.910.20">
    <property type="entry name" value="Skp domain"/>
    <property type="match status" value="1"/>
</dbReference>
<dbReference type="EMBL" id="NSJZ01000001">
    <property type="protein sequence ID" value="PAU98990.1"/>
    <property type="molecule type" value="Genomic_DNA"/>
</dbReference>
<feature type="compositionally biased region" description="Low complexity" evidence="1">
    <location>
        <begin position="246"/>
        <end position="263"/>
    </location>
</feature>
<sequence length="282" mass="28554">MGRSAGQAGGVLVLAALLGAAPVLAQDLPLSPPMPQAPGLPAASPATEGNGLAGPGLPPASGAQPTRPVQDGAPLRVAPSAGSLDGAVQALGRAVLTVDQEAMYRQSRWGLRAQAELAAQSRQVAADNDRAFADLVADEDALTAARATLSPEEFRARAARFDERVVAVRAERQAALEALTQTAERDRALFFQAAAPVLGRVMAARGALVVLDQRTVLIADERIDATAATIAALDAELGDGREIIAADRAQTEAGAGAAEGRGTPDPAGSPAPQPGPEPQGSP</sequence>
<evidence type="ECO:0000313" key="4">
    <source>
        <dbReference type="Proteomes" id="UP000218023"/>
    </source>
</evidence>
<dbReference type="Proteomes" id="UP000218023">
    <property type="component" value="Unassembled WGS sequence"/>
</dbReference>
<feature type="compositionally biased region" description="Pro residues" evidence="1">
    <location>
        <begin position="267"/>
        <end position="282"/>
    </location>
</feature>
<proteinExistence type="predicted"/>
<dbReference type="InterPro" id="IPR005632">
    <property type="entry name" value="Chaperone_Skp"/>
</dbReference>